<keyword evidence="2" id="KW-1185">Reference proteome</keyword>
<organism evidence="1 2">
    <name type="scientific">Hymenoscyphus albidus</name>
    <dbReference type="NCBI Taxonomy" id="595503"/>
    <lineage>
        <taxon>Eukaryota</taxon>
        <taxon>Fungi</taxon>
        <taxon>Dikarya</taxon>
        <taxon>Ascomycota</taxon>
        <taxon>Pezizomycotina</taxon>
        <taxon>Leotiomycetes</taxon>
        <taxon>Helotiales</taxon>
        <taxon>Helotiaceae</taxon>
        <taxon>Hymenoscyphus</taxon>
    </lineage>
</organism>
<proteinExistence type="predicted"/>
<gene>
    <name evidence="1" type="ORF">HYALB_00012550</name>
</gene>
<dbReference type="AlphaFoldDB" id="A0A9N9Q9I0"/>
<dbReference type="EMBL" id="CAJVRM010000356">
    <property type="protein sequence ID" value="CAG8980084.1"/>
    <property type="molecule type" value="Genomic_DNA"/>
</dbReference>
<evidence type="ECO:0000313" key="2">
    <source>
        <dbReference type="Proteomes" id="UP000701801"/>
    </source>
</evidence>
<comment type="caution">
    <text evidence="1">The sequence shown here is derived from an EMBL/GenBank/DDBJ whole genome shotgun (WGS) entry which is preliminary data.</text>
</comment>
<accession>A0A9N9Q9I0</accession>
<protein>
    <submittedName>
        <fullName evidence="1">Uncharacterized protein</fullName>
    </submittedName>
</protein>
<dbReference type="Proteomes" id="UP000701801">
    <property type="component" value="Unassembled WGS sequence"/>
</dbReference>
<reference evidence="1" key="1">
    <citation type="submission" date="2021-07" db="EMBL/GenBank/DDBJ databases">
        <authorList>
            <person name="Durling M."/>
        </authorList>
    </citation>
    <scope>NUCLEOTIDE SEQUENCE</scope>
</reference>
<sequence>MKSEFDGLRGRYFPFTDQILSFRTALQVTLKVYGKQPPLPPAPNPIRKGFFDQERSEQDQFPTSHHSLLGIATAQAQQSTEALPTALRTNQ</sequence>
<evidence type="ECO:0000313" key="1">
    <source>
        <dbReference type="EMBL" id="CAG8980084.1"/>
    </source>
</evidence>
<name>A0A9N9Q9I0_9HELO</name>